<comment type="subcellular location">
    <subcellularLocation>
        <location evidence="2">Mitochondrion inner membrane</location>
        <topology evidence="2">Single-pass type II membrane protein</topology>
        <orientation evidence="2">Intermembrane side</orientation>
    </subcellularLocation>
</comment>
<evidence type="ECO:0000256" key="13">
    <source>
        <dbReference type="SAM" id="MobiDB-lite"/>
    </source>
</evidence>
<dbReference type="Gene3D" id="1.10.287.2900">
    <property type="match status" value="1"/>
</dbReference>
<evidence type="ECO:0000256" key="7">
    <source>
        <dbReference type="ARBA" id="ARBA00023010"/>
    </source>
</evidence>
<keyword evidence="7" id="KW-0811">Translocation</keyword>
<feature type="compositionally biased region" description="Low complexity" evidence="13">
    <location>
        <begin position="281"/>
        <end position="293"/>
    </location>
</feature>
<protein>
    <recommendedName>
        <fullName evidence="3">Mitochondrial intermembrane space import and assembly protein 40</fullName>
    </recommendedName>
    <alternativeName>
        <fullName evidence="12">Mitochondrial import inner membrane translocase TIM40</fullName>
    </alternativeName>
</protein>
<keyword evidence="8" id="KW-0496">Mitochondrion</keyword>
<evidence type="ECO:0000256" key="11">
    <source>
        <dbReference type="ARBA" id="ARBA00024980"/>
    </source>
</evidence>
<evidence type="ECO:0000259" key="14">
    <source>
        <dbReference type="Pfam" id="PF06747"/>
    </source>
</evidence>
<keyword evidence="10" id="KW-0676">Redox-active center</keyword>
<keyword evidence="16" id="KW-1185">Reference proteome</keyword>
<evidence type="ECO:0000313" key="16">
    <source>
        <dbReference type="Proteomes" id="UP001446871"/>
    </source>
</evidence>
<keyword evidence="6" id="KW-0560">Oxidoreductase</keyword>
<comment type="cofactor">
    <cofactor evidence="1">
        <name>Cu(2+)</name>
        <dbReference type="ChEBI" id="CHEBI:29036"/>
    </cofactor>
</comment>
<proteinExistence type="predicted"/>
<dbReference type="InterPro" id="IPR039289">
    <property type="entry name" value="CHCHD4"/>
</dbReference>
<evidence type="ECO:0000256" key="10">
    <source>
        <dbReference type="ARBA" id="ARBA00023284"/>
    </source>
</evidence>
<dbReference type="InterPro" id="IPR010625">
    <property type="entry name" value="CHCH"/>
</dbReference>
<dbReference type="Pfam" id="PF06747">
    <property type="entry name" value="CHCH"/>
    <property type="match status" value="1"/>
</dbReference>
<evidence type="ECO:0000256" key="12">
    <source>
        <dbReference type="ARBA" id="ARBA00033150"/>
    </source>
</evidence>
<evidence type="ECO:0000256" key="4">
    <source>
        <dbReference type="ARBA" id="ARBA00022448"/>
    </source>
</evidence>
<evidence type="ECO:0000256" key="9">
    <source>
        <dbReference type="ARBA" id="ARBA00023157"/>
    </source>
</evidence>
<reference evidence="15 16" key="1">
    <citation type="submission" date="2023-01" db="EMBL/GenBank/DDBJ databases">
        <title>Analysis of 21 Apiospora genomes using comparative genomics revels a genus with tremendous synthesis potential of carbohydrate active enzymes and secondary metabolites.</title>
        <authorList>
            <person name="Sorensen T."/>
        </authorList>
    </citation>
    <scope>NUCLEOTIDE SEQUENCE [LARGE SCALE GENOMIC DNA]</scope>
    <source>
        <strain evidence="15 16">CBS 83171</strain>
    </source>
</reference>
<feature type="compositionally biased region" description="Basic and acidic residues" evidence="13">
    <location>
        <begin position="1"/>
        <end position="18"/>
    </location>
</feature>
<dbReference type="PANTHER" id="PTHR21622">
    <property type="entry name" value="COILED-COIL-HELIX-COILED-COIL-HELIX DOMAIN CONTAINING 4"/>
    <property type="match status" value="1"/>
</dbReference>
<keyword evidence="4" id="KW-0813">Transport</keyword>
<dbReference type="Proteomes" id="UP001446871">
    <property type="component" value="Unassembled WGS sequence"/>
</dbReference>
<dbReference type="EMBL" id="JAQQWM010000006">
    <property type="protein sequence ID" value="KAK8059844.1"/>
    <property type="molecule type" value="Genomic_DNA"/>
</dbReference>
<feature type="region of interest" description="Disordered" evidence="13">
    <location>
        <begin position="241"/>
        <end position="342"/>
    </location>
</feature>
<evidence type="ECO:0000256" key="2">
    <source>
        <dbReference type="ARBA" id="ARBA00004164"/>
    </source>
</evidence>
<evidence type="ECO:0000256" key="5">
    <source>
        <dbReference type="ARBA" id="ARBA00022927"/>
    </source>
</evidence>
<accession>A0ABR1ULR1</accession>
<feature type="region of interest" description="Disordered" evidence="13">
    <location>
        <begin position="1"/>
        <end position="52"/>
    </location>
</feature>
<feature type="region of interest" description="Disordered" evidence="13">
    <location>
        <begin position="117"/>
        <end position="176"/>
    </location>
</feature>
<evidence type="ECO:0000256" key="3">
    <source>
        <dbReference type="ARBA" id="ARBA00013714"/>
    </source>
</evidence>
<evidence type="ECO:0000256" key="6">
    <source>
        <dbReference type="ARBA" id="ARBA00023002"/>
    </source>
</evidence>
<dbReference type="PANTHER" id="PTHR21622:SF0">
    <property type="entry name" value="COILED-COIL-HELIX-COILED-COIL-HELIX DOMAIN CONTAINING 4"/>
    <property type="match status" value="1"/>
</dbReference>
<feature type="domain" description="CHCH" evidence="14">
    <location>
        <begin position="195"/>
        <end position="230"/>
    </location>
</feature>
<evidence type="ECO:0000256" key="8">
    <source>
        <dbReference type="ARBA" id="ARBA00023128"/>
    </source>
</evidence>
<name>A0ABR1ULR1_9PEZI</name>
<feature type="compositionally biased region" description="Basic and acidic residues" evidence="13">
    <location>
        <begin position="26"/>
        <end position="39"/>
    </location>
</feature>
<organism evidence="15 16">
    <name type="scientific">Apiospora saccharicola</name>
    <dbReference type="NCBI Taxonomy" id="335842"/>
    <lineage>
        <taxon>Eukaryota</taxon>
        <taxon>Fungi</taxon>
        <taxon>Dikarya</taxon>
        <taxon>Ascomycota</taxon>
        <taxon>Pezizomycotina</taxon>
        <taxon>Sordariomycetes</taxon>
        <taxon>Xylariomycetidae</taxon>
        <taxon>Amphisphaeriales</taxon>
        <taxon>Apiosporaceae</taxon>
        <taxon>Apiospora</taxon>
    </lineage>
</organism>
<keyword evidence="5" id="KW-0653">Protein transport</keyword>
<comment type="caution">
    <text evidence="15">The sequence shown here is derived from an EMBL/GenBank/DDBJ whole genome shotgun (WGS) entry which is preliminary data.</text>
</comment>
<feature type="compositionally biased region" description="Basic and acidic residues" evidence="13">
    <location>
        <begin position="117"/>
        <end position="132"/>
    </location>
</feature>
<sequence length="342" mass="36410">MILDHSRQEIERCTDQRCGRRRVRPTHSDRQPRLSERQPPRRFASTTPANKKRTWKGAAVRWGLAAGAVYYYSTSPAFAEEVAPTHVTAPASFSDDDLPTVEAVVAQKRKEAEARLAKAEAAAAEKEKKSGDKSLTTTKASDGAEGGEDAEAQAGAVGSPEDLEAEAGQQGAFNPETGEINWDCPCLGGMAHGPCGEEFKAAFSCFVYSNEEPKGMDCIDKFQHMQDCFRLHPEVYGDELADDEESEAAVNGAPETANANASETADAKEASSPPHVPSPPEAATSKAASAPAVPEKDRAVPKAAWDATSENEKAKPTPNSKPKAETPKTEAFTAQPGAPGSK</sequence>
<dbReference type="PROSITE" id="PS51808">
    <property type="entry name" value="CHCH"/>
    <property type="match status" value="1"/>
</dbReference>
<evidence type="ECO:0000313" key="15">
    <source>
        <dbReference type="EMBL" id="KAK8059844.1"/>
    </source>
</evidence>
<evidence type="ECO:0000256" key="1">
    <source>
        <dbReference type="ARBA" id="ARBA00001973"/>
    </source>
</evidence>
<gene>
    <name evidence="15" type="ORF">PG996_009774</name>
</gene>
<keyword evidence="9" id="KW-1015">Disulfide bond</keyword>
<comment type="function">
    <text evidence="11">Required for the import and folding of small cysteine-containing proteins (small Tim) in the mitochondrial intermembrane space (IMS). Forms a redox cycle with ERV1 that involves a disulfide relay system. Precursor proteins to be imported into the IMS are translocated in their reduced form into the mitochondria. The oxidized form of MIA40 forms a transient intermolecular disulfide bridge with the reduced precursor protein, resulting in oxidation of the precursor protein that now contains an intramolecular disulfide bond and is able to undergo folding in the IMS.</text>
</comment>